<accession>A0ABY4QIV9</accession>
<dbReference type="InterPro" id="IPR029058">
    <property type="entry name" value="AB_hydrolase_fold"/>
</dbReference>
<evidence type="ECO:0000313" key="3">
    <source>
        <dbReference type="Proteomes" id="UP001056610"/>
    </source>
</evidence>
<evidence type="ECO:0000313" key="2">
    <source>
        <dbReference type="EMBL" id="UQX10511.1"/>
    </source>
</evidence>
<name>A0ABY4QIV9_9MYCO</name>
<dbReference type="Pfam" id="PF01083">
    <property type="entry name" value="Cutinase"/>
    <property type="match status" value="1"/>
</dbReference>
<reference evidence="2" key="1">
    <citation type="submission" date="2022-05" db="EMBL/GenBank/DDBJ databases">
        <title>A methanotrophic Mycobacterium dominates a cave microbial ecosystem.</title>
        <authorList>
            <person name="Van Spanning R.J.M."/>
            <person name="Guan Q."/>
            <person name="Melkonian C."/>
            <person name="Gallant J."/>
            <person name="Polerecky L."/>
            <person name="Flot J.-F."/>
            <person name="Brandt B.W."/>
            <person name="Braster M."/>
            <person name="Iturbe Espinoza P."/>
            <person name="Aerts J."/>
            <person name="Meima-Franke M."/>
            <person name="Piersma S.R."/>
            <person name="Bunduc C."/>
            <person name="Ummels R."/>
            <person name="Pain A."/>
            <person name="Fleming E.J."/>
            <person name="van der Wel N."/>
            <person name="Gherman V.D."/>
            <person name="Sarbu S.M."/>
            <person name="Bodelier P.L.E."/>
            <person name="Bitter W."/>
        </authorList>
    </citation>
    <scope>NUCLEOTIDE SEQUENCE</scope>
    <source>
        <strain evidence="2">Sulfur Cave</strain>
    </source>
</reference>
<proteinExistence type="predicted"/>
<sequence length="69" mass="7266">MLFYNYPADVTITDGSNPAFAGKTVDLCAAGDPICSQGIRSLRWAAHLQNSYISSGLVDQAASFVAGKL</sequence>
<dbReference type="Gene3D" id="3.40.50.1820">
    <property type="entry name" value="alpha/beta hydrolase"/>
    <property type="match status" value="1"/>
</dbReference>
<protein>
    <submittedName>
        <fullName evidence="2">Cutinase family protein</fullName>
    </submittedName>
</protein>
<evidence type="ECO:0000256" key="1">
    <source>
        <dbReference type="ARBA" id="ARBA00022801"/>
    </source>
</evidence>
<dbReference type="SUPFAM" id="SSF53474">
    <property type="entry name" value="alpha/beta-Hydrolases"/>
    <property type="match status" value="1"/>
</dbReference>
<gene>
    <name evidence="2" type="ORF">M5I08_20990</name>
</gene>
<keyword evidence="1" id="KW-0378">Hydrolase</keyword>
<keyword evidence="3" id="KW-1185">Reference proteome</keyword>
<organism evidence="2 3">
    <name type="scientific">Candidatus Mycobacterium methanotrophicum</name>
    <dbReference type="NCBI Taxonomy" id="2943498"/>
    <lineage>
        <taxon>Bacteria</taxon>
        <taxon>Bacillati</taxon>
        <taxon>Actinomycetota</taxon>
        <taxon>Actinomycetes</taxon>
        <taxon>Mycobacteriales</taxon>
        <taxon>Mycobacteriaceae</taxon>
        <taxon>Mycobacterium</taxon>
    </lineage>
</organism>
<dbReference type="RefSeq" id="WP_249762940.1">
    <property type="nucleotide sequence ID" value="NZ_CAJUXY010000026.1"/>
</dbReference>
<dbReference type="EMBL" id="CP097320">
    <property type="protein sequence ID" value="UQX10511.1"/>
    <property type="molecule type" value="Genomic_DNA"/>
</dbReference>
<dbReference type="InterPro" id="IPR000675">
    <property type="entry name" value="Cutinase/axe"/>
</dbReference>
<dbReference type="Proteomes" id="UP001056610">
    <property type="component" value="Chromosome"/>
</dbReference>